<organism evidence="11">
    <name type="scientific">Liquorilactobacillus satsumensis</name>
    <dbReference type="NCBI Taxonomy" id="259059"/>
    <lineage>
        <taxon>Bacteria</taxon>
        <taxon>Bacillati</taxon>
        <taxon>Bacillota</taxon>
        <taxon>Bacilli</taxon>
        <taxon>Lactobacillales</taxon>
        <taxon>Lactobacillaceae</taxon>
        <taxon>Liquorilactobacillus</taxon>
    </lineage>
</organism>
<evidence type="ECO:0000256" key="10">
    <source>
        <dbReference type="RuleBase" id="RU364125"/>
    </source>
</evidence>
<keyword evidence="5 10" id="KW-0145">Chemotaxis</keyword>
<sequence>MAKEKDEEMKKRGVNWLVVLPIILIFAIGGSVGGAYVAAKFFNNNTSEAATKSAATVSEKQKIVGVKKFLINLASSNSNEQQYAQLTISLLVANEDDSTAVNKNVALVRDSVINVLRQKKASDILGAADSIPRLKNELKDTINRAYGEKIVQQVYITDLVVQ</sequence>
<proteinExistence type="inferred from homology"/>
<keyword evidence="7 10" id="KW-0283">Flagellar rotation</keyword>
<evidence type="ECO:0000256" key="6">
    <source>
        <dbReference type="ARBA" id="ARBA00022692"/>
    </source>
</evidence>
<protein>
    <recommendedName>
        <fullName evidence="10">Flagellar protein FliL</fullName>
    </recommendedName>
</protein>
<keyword evidence="9 10" id="KW-0472">Membrane</keyword>
<name>A0A0A7RM12_9LACO</name>
<keyword evidence="6 10" id="KW-0812">Transmembrane</keyword>
<dbReference type="GO" id="GO:0006935">
    <property type="term" value="P:chemotaxis"/>
    <property type="evidence" value="ECO:0007669"/>
    <property type="project" value="UniProtKB-KW"/>
</dbReference>
<keyword evidence="11" id="KW-0282">Flagellum</keyword>
<dbReference type="GO" id="GO:0009425">
    <property type="term" value="C:bacterial-type flagellum basal body"/>
    <property type="evidence" value="ECO:0007669"/>
    <property type="project" value="InterPro"/>
</dbReference>
<comment type="similarity">
    <text evidence="3 10">Belongs to the FliL family.</text>
</comment>
<evidence type="ECO:0000256" key="8">
    <source>
        <dbReference type="ARBA" id="ARBA00022989"/>
    </source>
</evidence>
<dbReference type="GO" id="GO:0005886">
    <property type="term" value="C:plasma membrane"/>
    <property type="evidence" value="ECO:0007669"/>
    <property type="project" value="UniProtKB-SubCell"/>
</dbReference>
<feature type="transmembrane region" description="Helical" evidence="10">
    <location>
        <begin position="16"/>
        <end position="39"/>
    </location>
</feature>
<evidence type="ECO:0000256" key="2">
    <source>
        <dbReference type="ARBA" id="ARBA00004162"/>
    </source>
</evidence>
<evidence type="ECO:0000256" key="7">
    <source>
        <dbReference type="ARBA" id="ARBA00022779"/>
    </source>
</evidence>
<keyword evidence="11" id="KW-0969">Cilium</keyword>
<evidence type="ECO:0000313" key="11">
    <source>
        <dbReference type="EMBL" id="AJA34308.1"/>
    </source>
</evidence>
<dbReference type="InterPro" id="IPR005503">
    <property type="entry name" value="FliL"/>
</dbReference>
<dbReference type="AlphaFoldDB" id="A0A0A7RM12"/>
<dbReference type="GO" id="GO:0071978">
    <property type="term" value="P:bacterial-type flagellum-dependent swarming motility"/>
    <property type="evidence" value="ECO:0007669"/>
    <property type="project" value="TreeGrafter"/>
</dbReference>
<dbReference type="PANTHER" id="PTHR35091:SF2">
    <property type="entry name" value="FLAGELLAR PROTEIN FLIL"/>
    <property type="match status" value="1"/>
</dbReference>
<keyword evidence="4 10" id="KW-1003">Cell membrane</keyword>
<keyword evidence="8 10" id="KW-1133">Transmembrane helix</keyword>
<reference evidence="11" key="1">
    <citation type="journal article" date="2014" name="Appl. Environ. Microbiol.">
        <title>Detection and genomic characterization of motility in Lactobacillus curvatus: confirmation of motility in a species outside the Lactobacillus salivarius clade.</title>
        <authorList>
            <person name="Cousin F.J."/>
            <person name="Lynch S.M."/>
            <person name="Harris H.M."/>
            <person name="McCann A."/>
            <person name="Lynch D.B."/>
            <person name="Neville B.A."/>
            <person name="Irisawa T."/>
            <person name="Okada S."/>
            <person name="Endo A."/>
            <person name="O'Toole P.W."/>
        </authorList>
    </citation>
    <scope>NUCLEOTIDE SEQUENCE</scope>
    <source>
        <strain evidence="11">DSM 16230</strain>
    </source>
</reference>
<evidence type="ECO:0000256" key="5">
    <source>
        <dbReference type="ARBA" id="ARBA00022500"/>
    </source>
</evidence>
<dbReference type="Pfam" id="PF03748">
    <property type="entry name" value="FliL"/>
    <property type="match status" value="1"/>
</dbReference>
<evidence type="ECO:0000256" key="1">
    <source>
        <dbReference type="ARBA" id="ARBA00002254"/>
    </source>
</evidence>
<evidence type="ECO:0000256" key="3">
    <source>
        <dbReference type="ARBA" id="ARBA00008281"/>
    </source>
</evidence>
<dbReference type="EMBL" id="KM886870">
    <property type="protein sequence ID" value="AJA34308.1"/>
    <property type="molecule type" value="Genomic_DNA"/>
</dbReference>
<comment type="subcellular location">
    <subcellularLocation>
        <location evidence="2">Cell membrane</location>
        <topology evidence="2">Single-pass membrane protein</topology>
    </subcellularLocation>
</comment>
<keyword evidence="11" id="KW-0966">Cell projection</keyword>
<accession>A0A0A7RM12</accession>
<evidence type="ECO:0000256" key="9">
    <source>
        <dbReference type="ARBA" id="ARBA00023136"/>
    </source>
</evidence>
<comment type="function">
    <text evidence="1 10">Controls the rotational direction of flagella during chemotaxis.</text>
</comment>
<gene>
    <name evidence="11" type="primary">fliL</name>
</gene>
<dbReference type="PANTHER" id="PTHR35091">
    <property type="entry name" value="FLAGELLAR PROTEIN FLIL"/>
    <property type="match status" value="1"/>
</dbReference>
<evidence type="ECO:0000256" key="4">
    <source>
        <dbReference type="ARBA" id="ARBA00022475"/>
    </source>
</evidence>
<dbReference type="GeneID" id="98307873"/>
<dbReference type="RefSeq" id="WP_056960609.1">
    <property type="nucleotide sequence ID" value="NZ_JAGPZG010000010.1"/>
</dbReference>